<comment type="caution">
    <text evidence="1">The sequence shown here is derived from an EMBL/GenBank/DDBJ whole genome shotgun (WGS) entry which is preliminary data.</text>
</comment>
<dbReference type="AlphaFoldDB" id="A0AA40B3K1"/>
<dbReference type="RefSeq" id="XP_060299902.1">
    <property type="nucleotide sequence ID" value="XM_060441177.1"/>
</dbReference>
<sequence length="100" mass="11433">MRRTAAAAAAAVALWLSTLKGNPFFSYVLYPNQLTQRHSKNTPKNVFDDELILYRLSRSRSNKERFPLLGGQVIKFVCIRQGQNIQHPNHLSRIPPKTKT</sequence>
<gene>
    <name evidence="1" type="ORF">B0T26DRAFT_692840</name>
</gene>
<dbReference type="GeneID" id="85324447"/>
<proteinExistence type="predicted"/>
<accession>A0AA40B3K1</accession>
<name>A0AA40B3K1_9PEZI</name>
<evidence type="ECO:0000313" key="2">
    <source>
        <dbReference type="Proteomes" id="UP001172101"/>
    </source>
</evidence>
<keyword evidence="2" id="KW-1185">Reference proteome</keyword>
<reference evidence="1" key="1">
    <citation type="submission" date="2023-06" db="EMBL/GenBank/DDBJ databases">
        <title>Genome-scale phylogeny and comparative genomics of the fungal order Sordariales.</title>
        <authorList>
            <consortium name="Lawrence Berkeley National Laboratory"/>
            <person name="Hensen N."/>
            <person name="Bonometti L."/>
            <person name="Westerberg I."/>
            <person name="Brannstrom I.O."/>
            <person name="Guillou S."/>
            <person name="Cros-Aarteil S."/>
            <person name="Calhoun S."/>
            <person name="Haridas S."/>
            <person name="Kuo A."/>
            <person name="Mondo S."/>
            <person name="Pangilinan J."/>
            <person name="Riley R."/>
            <person name="LaButti K."/>
            <person name="Andreopoulos B."/>
            <person name="Lipzen A."/>
            <person name="Chen C."/>
            <person name="Yanf M."/>
            <person name="Daum C."/>
            <person name="Ng V."/>
            <person name="Clum A."/>
            <person name="Steindorff A."/>
            <person name="Ohm R."/>
            <person name="Martin F."/>
            <person name="Silar P."/>
            <person name="Natvig D."/>
            <person name="Lalanne C."/>
            <person name="Gautier V."/>
            <person name="Ament-velasquez S.L."/>
            <person name="Kruys A."/>
            <person name="Hutchinson M.I."/>
            <person name="Powell A.J."/>
            <person name="Barry K."/>
            <person name="Miller A.N."/>
            <person name="Grigoriev I.V."/>
            <person name="Debuchy R."/>
            <person name="Gladieux P."/>
            <person name="Thoren M.H."/>
            <person name="Johannesson H."/>
        </authorList>
    </citation>
    <scope>NUCLEOTIDE SEQUENCE</scope>
    <source>
        <strain evidence="1">SMH2392-1A</strain>
    </source>
</reference>
<evidence type="ECO:0000313" key="1">
    <source>
        <dbReference type="EMBL" id="KAK0727046.1"/>
    </source>
</evidence>
<dbReference type="Proteomes" id="UP001172101">
    <property type="component" value="Unassembled WGS sequence"/>
</dbReference>
<organism evidence="1 2">
    <name type="scientific">Lasiosphaeria miniovina</name>
    <dbReference type="NCBI Taxonomy" id="1954250"/>
    <lineage>
        <taxon>Eukaryota</taxon>
        <taxon>Fungi</taxon>
        <taxon>Dikarya</taxon>
        <taxon>Ascomycota</taxon>
        <taxon>Pezizomycotina</taxon>
        <taxon>Sordariomycetes</taxon>
        <taxon>Sordariomycetidae</taxon>
        <taxon>Sordariales</taxon>
        <taxon>Lasiosphaeriaceae</taxon>
        <taxon>Lasiosphaeria</taxon>
    </lineage>
</organism>
<dbReference type="EMBL" id="JAUIRO010000002">
    <property type="protein sequence ID" value="KAK0727046.1"/>
    <property type="molecule type" value="Genomic_DNA"/>
</dbReference>
<protein>
    <submittedName>
        <fullName evidence="1">Uncharacterized protein</fullName>
    </submittedName>
</protein>